<feature type="transmembrane region" description="Helical" evidence="1">
    <location>
        <begin position="215"/>
        <end position="235"/>
    </location>
</feature>
<evidence type="ECO:0008006" key="4">
    <source>
        <dbReference type="Google" id="ProtNLM"/>
    </source>
</evidence>
<proteinExistence type="predicted"/>
<feature type="transmembrane region" description="Helical" evidence="1">
    <location>
        <begin position="159"/>
        <end position="177"/>
    </location>
</feature>
<gene>
    <name evidence="2" type="ORF">DR864_03040</name>
</gene>
<dbReference type="EMBL" id="CP030850">
    <property type="protein sequence ID" value="AXE16780.1"/>
    <property type="molecule type" value="Genomic_DNA"/>
</dbReference>
<keyword evidence="1" id="KW-0472">Membrane</keyword>
<dbReference type="AlphaFoldDB" id="A0A344TDQ9"/>
<evidence type="ECO:0000313" key="2">
    <source>
        <dbReference type="EMBL" id="AXE16780.1"/>
    </source>
</evidence>
<feature type="transmembrane region" description="Helical" evidence="1">
    <location>
        <begin position="282"/>
        <end position="300"/>
    </location>
</feature>
<evidence type="ECO:0000256" key="1">
    <source>
        <dbReference type="SAM" id="Phobius"/>
    </source>
</evidence>
<dbReference type="OrthoDB" id="660047at2"/>
<reference evidence="2 3" key="1">
    <citation type="submission" date="2018-07" db="EMBL/GenBank/DDBJ databases">
        <title>Genome sequencing of Runella.</title>
        <authorList>
            <person name="Baek M.-G."/>
            <person name="Yi H."/>
        </authorList>
    </citation>
    <scope>NUCLEOTIDE SEQUENCE [LARGE SCALE GENOMIC DNA]</scope>
    <source>
        <strain evidence="2 3">HYN0085</strain>
    </source>
</reference>
<sequence length="384" mass="42549">MKAYNETLLLNEYAQKMAQKWHSERLLSTEQLAEAVQSHAQVPYNPNIFIKIGLFLFGNVCFMFGGGFVFMILGEGGGFAFTALLYGLGVTFLLLRLIKQKQLHFAGVDNALIYGIIGATMPLIFELYDALKINEFWVGVLFCLPVLVVVVYSFGEPLVALGAFLSGLFILASILMKTPIGKALLPFALMIYAVVFFVVTRNLSQKSSAFYWKLAIYWVNTAALVLFYAAGNYFVVRELNAELNGLGSPSPEVAFAGLFWGFTLLIPVLYLYGGFRWRNRTLLLLGLLGIVATILTVRYYHAMLPIEWVLILVGVVAAISAFVLIRSLKTPKFGFIYAPEKDNDERFAIEMVVISQMTQNSQSVEKGVEFGGGDFAGGGAEDKY</sequence>
<keyword evidence="1" id="KW-0812">Transmembrane</keyword>
<evidence type="ECO:0000313" key="3">
    <source>
        <dbReference type="Proteomes" id="UP000251993"/>
    </source>
</evidence>
<feature type="transmembrane region" description="Helical" evidence="1">
    <location>
        <begin position="136"/>
        <end position="154"/>
    </location>
</feature>
<organism evidence="2 3">
    <name type="scientific">Runella rosea</name>
    <dbReference type="NCBI Taxonomy" id="2259595"/>
    <lineage>
        <taxon>Bacteria</taxon>
        <taxon>Pseudomonadati</taxon>
        <taxon>Bacteroidota</taxon>
        <taxon>Cytophagia</taxon>
        <taxon>Cytophagales</taxon>
        <taxon>Spirosomataceae</taxon>
        <taxon>Runella</taxon>
    </lineage>
</organism>
<name>A0A344TDQ9_9BACT</name>
<feature type="transmembrane region" description="Helical" evidence="1">
    <location>
        <begin position="48"/>
        <end position="73"/>
    </location>
</feature>
<dbReference type="RefSeq" id="WP_114065567.1">
    <property type="nucleotide sequence ID" value="NZ_CP030850.1"/>
</dbReference>
<dbReference type="KEGG" id="run:DR864_03040"/>
<feature type="transmembrane region" description="Helical" evidence="1">
    <location>
        <begin position="79"/>
        <end position="98"/>
    </location>
</feature>
<keyword evidence="1" id="KW-1133">Transmembrane helix</keyword>
<dbReference type="Proteomes" id="UP000251993">
    <property type="component" value="Chromosome"/>
</dbReference>
<keyword evidence="3" id="KW-1185">Reference proteome</keyword>
<feature type="transmembrane region" description="Helical" evidence="1">
    <location>
        <begin position="183"/>
        <end position="203"/>
    </location>
</feature>
<feature type="transmembrane region" description="Helical" evidence="1">
    <location>
        <begin position="255"/>
        <end position="275"/>
    </location>
</feature>
<accession>A0A344TDQ9</accession>
<protein>
    <recommendedName>
        <fullName evidence="4">DUF2157 domain-containing protein</fullName>
    </recommendedName>
</protein>
<feature type="transmembrane region" description="Helical" evidence="1">
    <location>
        <begin position="306"/>
        <end position="325"/>
    </location>
</feature>
<feature type="transmembrane region" description="Helical" evidence="1">
    <location>
        <begin position="105"/>
        <end position="124"/>
    </location>
</feature>